<protein>
    <submittedName>
        <fullName evidence="4">Lipocalin family protein</fullName>
    </submittedName>
</protein>
<name>A0A939LW75_9MICO</name>
<dbReference type="PIRSF" id="PIRSF036893">
    <property type="entry name" value="Lipocalin_ApoD"/>
    <property type="match status" value="1"/>
</dbReference>
<dbReference type="RefSeq" id="WP_208044795.1">
    <property type="nucleotide sequence ID" value="NZ_JAGDYL010000004.1"/>
</dbReference>
<evidence type="ECO:0000313" key="5">
    <source>
        <dbReference type="Proteomes" id="UP000664398"/>
    </source>
</evidence>
<reference evidence="4" key="1">
    <citation type="submission" date="2021-03" db="EMBL/GenBank/DDBJ databases">
        <title>Leucobacter chromiisoli sp. nov., isolated from chromium-containing soil of chemical plant.</title>
        <authorList>
            <person name="Xu Z."/>
        </authorList>
    </citation>
    <scope>NUCLEOTIDE SEQUENCE</scope>
    <source>
        <strain evidence="4">A2</strain>
    </source>
</reference>
<evidence type="ECO:0000313" key="4">
    <source>
        <dbReference type="EMBL" id="MBO1804303.1"/>
    </source>
</evidence>
<dbReference type="PANTHER" id="PTHR10612">
    <property type="entry name" value="APOLIPOPROTEIN D"/>
    <property type="match status" value="1"/>
</dbReference>
<dbReference type="CDD" id="cd19438">
    <property type="entry name" value="lipocalin_Blc-like"/>
    <property type="match status" value="1"/>
</dbReference>
<dbReference type="GO" id="GO:0006950">
    <property type="term" value="P:response to stress"/>
    <property type="evidence" value="ECO:0007669"/>
    <property type="project" value="UniProtKB-ARBA"/>
</dbReference>
<organism evidence="4 5">
    <name type="scientific">Leucobacter ruminantium</name>
    <dbReference type="NCBI Taxonomy" id="1289170"/>
    <lineage>
        <taxon>Bacteria</taxon>
        <taxon>Bacillati</taxon>
        <taxon>Actinomycetota</taxon>
        <taxon>Actinomycetes</taxon>
        <taxon>Micrococcales</taxon>
        <taxon>Microbacteriaceae</taxon>
        <taxon>Leucobacter</taxon>
    </lineage>
</organism>
<dbReference type="Gene3D" id="2.40.128.20">
    <property type="match status" value="1"/>
</dbReference>
<keyword evidence="5" id="KW-1185">Reference proteome</keyword>
<dbReference type="InterPro" id="IPR022272">
    <property type="entry name" value="Lipocalin_CS"/>
</dbReference>
<dbReference type="Proteomes" id="UP000664398">
    <property type="component" value="Unassembled WGS sequence"/>
</dbReference>
<comment type="similarity">
    <text evidence="1 2">Belongs to the calycin superfamily. Lipocalin family.</text>
</comment>
<dbReference type="InterPro" id="IPR012674">
    <property type="entry name" value="Calycin"/>
</dbReference>
<sequence>MNESTPEAQPTSVEDLDLQRYLGLWYEVGRLPLRFEDDAAVDVTAEYSLREDGTVRVDNRCIDAEGAPTRALGQAVPDAEHPGRLRVSFLPEGLRWIPFTRADYWVLEIDPDYRHALVGTPDRKHLWLLGREPVIDAQLEREYLGAARRQGYDLAAWITTPQSGGRVTEEMLAEEQ</sequence>
<evidence type="ECO:0000256" key="2">
    <source>
        <dbReference type="PIRNR" id="PIRNR036893"/>
    </source>
</evidence>
<dbReference type="EMBL" id="JAGDYL010000004">
    <property type="protein sequence ID" value="MBO1804303.1"/>
    <property type="molecule type" value="Genomic_DNA"/>
</dbReference>
<accession>A0A939LW75</accession>
<dbReference type="InterPro" id="IPR047202">
    <property type="entry name" value="Lipocalin_Blc-like_dom"/>
</dbReference>
<evidence type="ECO:0000259" key="3">
    <source>
        <dbReference type="Pfam" id="PF08212"/>
    </source>
</evidence>
<dbReference type="InterPro" id="IPR000566">
    <property type="entry name" value="Lipocln_cytosolic_FA-bd_dom"/>
</dbReference>
<proteinExistence type="inferred from homology"/>
<dbReference type="PRINTS" id="PR01171">
    <property type="entry name" value="BCTLIPOCALIN"/>
</dbReference>
<evidence type="ECO:0000256" key="1">
    <source>
        <dbReference type="ARBA" id="ARBA00006889"/>
    </source>
</evidence>
<dbReference type="AlphaFoldDB" id="A0A939LW75"/>
<dbReference type="Pfam" id="PF08212">
    <property type="entry name" value="Lipocalin_2"/>
    <property type="match status" value="1"/>
</dbReference>
<dbReference type="InterPro" id="IPR022271">
    <property type="entry name" value="Lipocalin_ApoD"/>
</dbReference>
<gene>
    <name evidence="4" type="ORF">J4H91_03090</name>
</gene>
<dbReference type="InterPro" id="IPR002446">
    <property type="entry name" value="Lipocalin_bac"/>
</dbReference>
<dbReference type="SUPFAM" id="SSF50814">
    <property type="entry name" value="Lipocalins"/>
    <property type="match status" value="1"/>
</dbReference>
<feature type="domain" description="Lipocalin/cytosolic fatty-acid binding" evidence="3">
    <location>
        <begin position="16"/>
        <end position="162"/>
    </location>
</feature>
<dbReference type="PANTHER" id="PTHR10612:SF34">
    <property type="entry name" value="APOLIPOPROTEIN D"/>
    <property type="match status" value="1"/>
</dbReference>
<dbReference type="PROSITE" id="PS00213">
    <property type="entry name" value="LIPOCALIN"/>
    <property type="match status" value="1"/>
</dbReference>
<comment type="caution">
    <text evidence="4">The sequence shown here is derived from an EMBL/GenBank/DDBJ whole genome shotgun (WGS) entry which is preliminary data.</text>
</comment>